<dbReference type="GO" id="GO:0004672">
    <property type="term" value="F:protein kinase activity"/>
    <property type="evidence" value="ECO:0007669"/>
    <property type="project" value="InterPro"/>
</dbReference>
<protein>
    <recommendedName>
        <fullName evidence="1">Protein kinase domain-containing protein</fullName>
    </recommendedName>
</protein>
<dbReference type="PROSITE" id="PS50011">
    <property type="entry name" value="PROTEIN_KINASE_DOM"/>
    <property type="match status" value="1"/>
</dbReference>
<evidence type="ECO:0000313" key="2">
    <source>
        <dbReference type="EMBL" id="OSX59993.1"/>
    </source>
</evidence>
<dbReference type="Gene3D" id="1.10.510.10">
    <property type="entry name" value="Transferase(Phosphotransferase) domain 1"/>
    <property type="match status" value="1"/>
</dbReference>
<dbReference type="Pfam" id="PF17667">
    <property type="entry name" value="Pkinase_fungal"/>
    <property type="match status" value="1"/>
</dbReference>
<dbReference type="Proteomes" id="UP000194127">
    <property type="component" value="Unassembled WGS sequence"/>
</dbReference>
<reference evidence="2 3" key="1">
    <citation type="submission" date="2017-04" db="EMBL/GenBank/DDBJ databases">
        <title>Genome Sequence of the Model Brown-Rot Fungus Postia placenta SB12.</title>
        <authorList>
            <consortium name="DOE Joint Genome Institute"/>
            <person name="Gaskell J."/>
            <person name="Kersten P."/>
            <person name="Larrondo L.F."/>
            <person name="Canessa P."/>
            <person name="Martinez D."/>
            <person name="Hibbett D."/>
            <person name="Schmoll M."/>
            <person name="Kubicek C.P."/>
            <person name="Martinez A.T."/>
            <person name="Yadav J."/>
            <person name="Master E."/>
            <person name="Magnuson J.K."/>
            <person name="James T."/>
            <person name="Yaver D."/>
            <person name="Berka R."/>
            <person name="Labutti K."/>
            <person name="Lipzen A."/>
            <person name="Aerts A."/>
            <person name="Barry K."/>
            <person name="Henrissat B."/>
            <person name="Blanchette R."/>
            <person name="Grigoriev I."/>
            <person name="Cullen D."/>
        </authorList>
    </citation>
    <scope>NUCLEOTIDE SEQUENCE [LARGE SCALE GENOMIC DNA]</scope>
    <source>
        <strain evidence="2 3">MAD-698-R-SB12</strain>
    </source>
</reference>
<dbReference type="EMBL" id="KZ110601">
    <property type="protein sequence ID" value="OSX59993.1"/>
    <property type="molecule type" value="Genomic_DNA"/>
</dbReference>
<feature type="non-terminal residue" evidence="2">
    <location>
        <position position="122"/>
    </location>
</feature>
<keyword evidence="3" id="KW-1185">Reference proteome</keyword>
<dbReference type="InterPro" id="IPR000719">
    <property type="entry name" value="Prot_kinase_dom"/>
</dbReference>
<dbReference type="GO" id="GO:0005524">
    <property type="term" value="F:ATP binding"/>
    <property type="evidence" value="ECO:0007669"/>
    <property type="project" value="InterPro"/>
</dbReference>
<feature type="domain" description="Protein kinase" evidence="1">
    <location>
        <begin position="1"/>
        <end position="122"/>
    </location>
</feature>
<dbReference type="OrthoDB" id="2804159at2759"/>
<proteinExistence type="predicted"/>
<accession>A0A1X6MUX0</accession>
<dbReference type="GeneID" id="36331277"/>
<dbReference type="SUPFAM" id="SSF56112">
    <property type="entry name" value="Protein kinase-like (PK-like)"/>
    <property type="match status" value="1"/>
</dbReference>
<dbReference type="AlphaFoldDB" id="A0A1X6MUX0"/>
<evidence type="ECO:0000259" key="1">
    <source>
        <dbReference type="PROSITE" id="PS50011"/>
    </source>
</evidence>
<gene>
    <name evidence="2" type="ORF">POSPLADRAFT_1149631</name>
</gene>
<dbReference type="InterPro" id="IPR011009">
    <property type="entry name" value="Kinase-like_dom_sf"/>
</dbReference>
<dbReference type="InterPro" id="IPR040976">
    <property type="entry name" value="Pkinase_fungal"/>
</dbReference>
<dbReference type="RefSeq" id="XP_024336787.1">
    <property type="nucleotide sequence ID" value="XM_024486328.1"/>
</dbReference>
<sequence>MHKAGWVHRDNSVGNILFHERDGKLVVKLSDLEYAKQYLRDDKGAHEMRTGTTDFMAAEVDVMSYQFFTTKKPKSSAMRANVFDFADRRGPSVSLPELNSIPEFRYNPMHDIESIWWVLNWF</sequence>
<dbReference type="STRING" id="670580.A0A1X6MUX0"/>
<name>A0A1X6MUX0_9APHY</name>
<organism evidence="2 3">
    <name type="scientific">Postia placenta MAD-698-R-SB12</name>
    <dbReference type="NCBI Taxonomy" id="670580"/>
    <lineage>
        <taxon>Eukaryota</taxon>
        <taxon>Fungi</taxon>
        <taxon>Dikarya</taxon>
        <taxon>Basidiomycota</taxon>
        <taxon>Agaricomycotina</taxon>
        <taxon>Agaricomycetes</taxon>
        <taxon>Polyporales</taxon>
        <taxon>Adustoporiaceae</taxon>
        <taxon>Rhodonia</taxon>
    </lineage>
</organism>
<evidence type="ECO:0000313" key="3">
    <source>
        <dbReference type="Proteomes" id="UP000194127"/>
    </source>
</evidence>